<feature type="compositionally biased region" description="Basic and acidic residues" evidence="1">
    <location>
        <begin position="471"/>
        <end position="484"/>
    </location>
</feature>
<feature type="compositionally biased region" description="Low complexity" evidence="1">
    <location>
        <begin position="408"/>
        <end position="420"/>
    </location>
</feature>
<keyword evidence="3" id="KW-1185">Reference proteome</keyword>
<dbReference type="EMBL" id="JAGMVJ010000011">
    <property type="protein sequence ID" value="KAH7086192.1"/>
    <property type="molecule type" value="Genomic_DNA"/>
</dbReference>
<feature type="compositionally biased region" description="Acidic residues" evidence="1">
    <location>
        <begin position="439"/>
        <end position="450"/>
    </location>
</feature>
<feature type="region of interest" description="Disordered" evidence="1">
    <location>
        <begin position="439"/>
        <end position="502"/>
    </location>
</feature>
<dbReference type="Proteomes" id="UP000813461">
    <property type="component" value="Unassembled WGS sequence"/>
</dbReference>
<feature type="region of interest" description="Disordered" evidence="1">
    <location>
        <begin position="395"/>
        <end position="421"/>
    </location>
</feature>
<reference evidence="2" key="1">
    <citation type="journal article" date="2021" name="Nat. Commun.">
        <title>Genetic determinants of endophytism in the Arabidopsis root mycobiome.</title>
        <authorList>
            <person name="Mesny F."/>
            <person name="Miyauchi S."/>
            <person name="Thiergart T."/>
            <person name="Pickel B."/>
            <person name="Atanasova L."/>
            <person name="Karlsson M."/>
            <person name="Huettel B."/>
            <person name="Barry K.W."/>
            <person name="Haridas S."/>
            <person name="Chen C."/>
            <person name="Bauer D."/>
            <person name="Andreopoulos W."/>
            <person name="Pangilinan J."/>
            <person name="LaButti K."/>
            <person name="Riley R."/>
            <person name="Lipzen A."/>
            <person name="Clum A."/>
            <person name="Drula E."/>
            <person name="Henrissat B."/>
            <person name="Kohler A."/>
            <person name="Grigoriev I.V."/>
            <person name="Martin F.M."/>
            <person name="Hacquard S."/>
        </authorList>
    </citation>
    <scope>NUCLEOTIDE SEQUENCE</scope>
    <source>
        <strain evidence="2">MPI-SDFR-AT-0120</strain>
    </source>
</reference>
<organism evidence="2 3">
    <name type="scientific">Paraphoma chrysanthemicola</name>
    <dbReference type="NCBI Taxonomy" id="798071"/>
    <lineage>
        <taxon>Eukaryota</taxon>
        <taxon>Fungi</taxon>
        <taxon>Dikarya</taxon>
        <taxon>Ascomycota</taxon>
        <taxon>Pezizomycotina</taxon>
        <taxon>Dothideomycetes</taxon>
        <taxon>Pleosporomycetidae</taxon>
        <taxon>Pleosporales</taxon>
        <taxon>Pleosporineae</taxon>
        <taxon>Phaeosphaeriaceae</taxon>
        <taxon>Paraphoma</taxon>
    </lineage>
</organism>
<name>A0A8K0R432_9PLEO</name>
<evidence type="ECO:0000256" key="1">
    <source>
        <dbReference type="SAM" id="MobiDB-lite"/>
    </source>
</evidence>
<feature type="compositionally biased region" description="Acidic residues" evidence="1">
    <location>
        <begin position="397"/>
        <end position="406"/>
    </location>
</feature>
<gene>
    <name evidence="2" type="ORF">FB567DRAFT_445135</name>
</gene>
<accession>A0A8K0R432</accession>
<protein>
    <submittedName>
        <fullName evidence="2">Uncharacterized protein</fullName>
    </submittedName>
</protein>
<comment type="caution">
    <text evidence="2">The sequence shown here is derived from an EMBL/GenBank/DDBJ whole genome shotgun (WGS) entry which is preliminary data.</text>
</comment>
<dbReference type="OrthoDB" id="3789648at2759"/>
<sequence length="577" mass="64120">MSDEPEINEQGKVIEKRAPTFLEVDAGPRGWEVELDRVLRNITGNNFLPGLAHLTNIESRSAFISYDSDIQALHQATAEFLADRYDGECICLDDKVGTFVMPGDNFLLAENNTGLGLTLDRPTAESLLDLIDHAVNEAFLVEEVNVDASEFTRFGSDPLYDWRTDITPSEESPRAGAFFDAGEQRYVSFTALDQLVQCPSPPLGAFFDGVEQQYINFTALDQLLQCPSPVSGTVCAQDSAADDISDTDDELDELPTTQIPKLHYYDAGSQQYVGYTAFNQFLADPDDEHSIPRIHRMDDTFDETDFDLVNGLLEINELPTNVVPENCERGVNVPSPFTDFDFGLNFLQDKAESNLNAPRRTRSIKELQSSTYVWRIKSMKRPKLKVVTQLDTIAEVPSDDDDDDDAPSGKSSPSSDASIDFADRRGFVQALPTRRANFLDDEDLYEDEPDAPQWRSDLDDSDGLFLPDQNLTHENEAEAARPPDSDLSFPLIEPQTSADPFPHPELLQALETEINALLAFTFECMNDGRTDQLPTLGSDLHWALSALACEYPGFALMERLGTVVEVLLQQIATSGSN</sequence>
<dbReference type="AlphaFoldDB" id="A0A8K0R432"/>
<proteinExistence type="predicted"/>
<evidence type="ECO:0000313" key="2">
    <source>
        <dbReference type="EMBL" id="KAH7086192.1"/>
    </source>
</evidence>
<evidence type="ECO:0000313" key="3">
    <source>
        <dbReference type="Proteomes" id="UP000813461"/>
    </source>
</evidence>